<reference evidence="18 19" key="1">
    <citation type="submission" date="2024-11" db="EMBL/GenBank/DDBJ databases">
        <title>Chromosome-level genome assembly of the freshwater bivalve Anodonta woodiana.</title>
        <authorList>
            <person name="Chen X."/>
        </authorList>
    </citation>
    <scope>NUCLEOTIDE SEQUENCE [LARGE SCALE GENOMIC DNA]</scope>
    <source>
        <strain evidence="18">MN2024</strain>
        <tissue evidence="18">Gills</tissue>
    </source>
</reference>
<keyword evidence="10 17" id="KW-1133">Transmembrane helix</keyword>
<comment type="function">
    <text evidence="1">Conjugation of reduced glutathione to a wide number of exogenous and endogenous hydrophobic electrophiles.</text>
</comment>
<comment type="subcellular location">
    <subcellularLocation>
        <location evidence="3">Endoplasmic reticulum membrane</location>
        <topology evidence="3">Multi-pass membrane protein</topology>
    </subcellularLocation>
    <subcellularLocation>
        <location evidence="2">Mitochondrion outer membrane</location>
    </subcellularLocation>
</comment>
<evidence type="ECO:0000256" key="16">
    <source>
        <dbReference type="ARBA" id="ARBA00049385"/>
    </source>
</evidence>
<dbReference type="AlphaFoldDB" id="A0ABD3W9Q3"/>
<evidence type="ECO:0000256" key="7">
    <source>
        <dbReference type="ARBA" id="ARBA00022692"/>
    </source>
</evidence>
<evidence type="ECO:0000256" key="14">
    <source>
        <dbReference type="ARBA" id="ARBA00038540"/>
    </source>
</evidence>
<evidence type="ECO:0000256" key="4">
    <source>
        <dbReference type="ARBA" id="ARBA00010459"/>
    </source>
</evidence>
<accession>A0ABD3W9Q3</accession>
<dbReference type="GO" id="GO:0005789">
    <property type="term" value="C:endoplasmic reticulum membrane"/>
    <property type="evidence" value="ECO:0007669"/>
    <property type="project" value="UniProtKB-SubCell"/>
</dbReference>
<comment type="subunit">
    <text evidence="14">Homotrimer; The trimer binds only one molecule of glutathione.</text>
</comment>
<comment type="similarity">
    <text evidence="4">Belongs to the MAPEG family.</text>
</comment>
<evidence type="ECO:0000256" key="10">
    <source>
        <dbReference type="ARBA" id="ARBA00022989"/>
    </source>
</evidence>
<evidence type="ECO:0000313" key="18">
    <source>
        <dbReference type="EMBL" id="KAL3870635.1"/>
    </source>
</evidence>
<feature type="transmembrane region" description="Helical" evidence="17">
    <location>
        <begin position="81"/>
        <end position="97"/>
    </location>
</feature>
<evidence type="ECO:0000256" key="3">
    <source>
        <dbReference type="ARBA" id="ARBA00004477"/>
    </source>
</evidence>
<evidence type="ECO:0000256" key="5">
    <source>
        <dbReference type="ARBA" id="ARBA00012452"/>
    </source>
</evidence>
<sequence>MAGATLTLDNPLFANFLFYAGVVLIKTCLMSILTARYRNKNKAYMTDEDCRALRQRTGADVKPTRNDPDVERVRGCHHNDLENVIPFVLIGLLYILTDPNPWYAKMHFRIFTVARLFHSVAYLKPLPQPSRALGWLLGYIVTLSMGVSVVMSGVM</sequence>
<dbReference type="Pfam" id="PF01124">
    <property type="entry name" value="MAPEG"/>
    <property type="match status" value="1"/>
</dbReference>
<feature type="transmembrane region" description="Helical" evidence="17">
    <location>
        <begin position="12"/>
        <end position="35"/>
    </location>
</feature>
<evidence type="ECO:0000256" key="15">
    <source>
        <dbReference type="ARBA" id="ARBA00039397"/>
    </source>
</evidence>
<evidence type="ECO:0000256" key="8">
    <source>
        <dbReference type="ARBA" id="ARBA00022787"/>
    </source>
</evidence>
<keyword evidence="7 17" id="KW-0812">Transmembrane</keyword>
<feature type="transmembrane region" description="Helical" evidence="17">
    <location>
        <begin position="132"/>
        <end position="154"/>
    </location>
</feature>
<keyword evidence="19" id="KW-1185">Reference proteome</keyword>
<evidence type="ECO:0000256" key="1">
    <source>
        <dbReference type="ARBA" id="ARBA00003701"/>
    </source>
</evidence>
<evidence type="ECO:0000256" key="9">
    <source>
        <dbReference type="ARBA" id="ARBA00022824"/>
    </source>
</evidence>
<dbReference type="Gene3D" id="1.20.120.550">
    <property type="entry name" value="Membrane associated eicosanoid/glutathione metabolism-like domain"/>
    <property type="match status" value="1"/>
</dbReference>
<protein>
    <recommendedName>
        <fullName evidence="15">Microsomal glutathione S-transferase 1</fullName>
        <ecNumber evidence="5">2.5.1.18</ecNumber>
    </recommendedName>
</protein>
<name>A0ABD3W9Q3_SINWO</name>
<evidence type="ECO:0000256" key="12">
    <source>
        <dbReference type="ARBA" id="ARBA00023128"/>
    </source>
</evidence>
<dbReference type="GO" id="GO:0005741">
    <property type="term" value="C:mitochondrial outer membrane"/>
    <property type="evidence" value="ECO:0007669"/>
    <property type="project" value="UniProtKB-SubCell"/>
</dbReference>
<evidence type="ECO:0000313" key="19">
    <source>
        <dbReference type="Proteomes" id="UP001634394"/>
    </source>
</evidence>
<keyword evidence="12" id="KW-0496">Mitochondrion</keyword>
<keyword evidence="11" id="KW-0007">Acetylation</keyword>
<comment type="catalytic activity">
    <reaction evidence="16">
        <text>RX + glutathione = an S-substituted glutathione + a halide anion + H(+)</text>
        <dbReference type="Rhea" id="RHEA:16437"/>
        <dbReference type="ChEBI" id="CHEBI:15378"/>
        <dbReference type="ChEBI" id="CHEBI:16042"/>
        <dbReference type="ChEBI" id="CHEBI:17792"/>
        <dbReference type="ChEBI" id="CHEBI:57925"/>
        <dbReference type="ChEBI" id="CHEBI:90779"/>
        <dbReference type="EC" id="2.5.1.18"/>
    </reaction>
    <physiologicalReaction direction="left-to-right" evidence="16">
        <dbReference type="Rhea" id="RHEA:16438"/>
    </physiologicalReaction>
</comment>
<evidence type="ECO:0000256" key="13">
    <source>
        <dbReference type="ARBA" id="ARBA00023136"/>
    </source>
</evidence>
<evidence type="ECO:0000256" key="6">
    <source>
        <dbReference type="ARBA" id="ARBA00022679"/>
    </source>
</evidence>
<keyword evidence="13 17" id="KW-0472">Membrane</keyword>
<dbReference type="EMBL" id="JBJQND010000007">
    <property type="protein sequence ID" value="KAL3870635.1"/>
    <property type="molecule type" value="Genomic_DNA"/>
</dbReference>
<dbReference type="EC" id="2.5.1.18" evidence="5"/>
<dbReference type="Proteomes" id="UP001634394">
    <property type="component" value="Unassembled WGS sequence"/>
</dbReference>
<organism evidence="18 19">
    <name type="scientific">Sinanodonta woodiana</name>
    <name type="common">Chinese pond mussel</name>
    <name type="synonym">Anodonta woodiana</name>
    <dbReference type="NCBI Taxonomy" id="1069815"/>
    <lineage>
        <taxon>Eukaryota</taxon>
        <taxon>Metazoa</taxon>
        <taxon>Spiralia</taxon>
        <taxon>Lophotrochozoa</taxon>
        <taxon>Mollusca</taxon>
        <taxon>Bivalvia</taxon>
        <taxon>Autobranchia</taxon>
        <taxon>Heteroconchia</taxon>
        <taxon>Palaeoheterodonta</taxon>
        <taxon>Unionida</taxon>
        <taxon>Unionoidea</taxon>
        <taxon>Unionidae</taxon>
        <taxon>Unioninae</taxon>
        <taxon>Sinanodonta</taxon>
    </lineage>
</organism>
<keyword evidence="6" id="KW-0808">Transferase</keyword>
<dbReference type="InterPro" id="IPR001129">
    <property type="entry name" value="Membr-assoc_MAPEG"/>
</dbReference>
<dbReference type="FunFam" id="1.20.120.550:FF:000002">
    <property type="entry name" value="Microsomal glutathione S-transferase 1"/>
    <property type="match status" value="1"/>
</dbReference>
<keyword evidence="8" id="KW-1000">Mitochondrion outer membrane</keyword>
<evidence type="ECO:0000256" key="2">
    <source>
        <dbReference type="ARBA" id="ARBA00004294"/>
    </source>
</evidence>
<dbReference type="InterPro" id="IPR023352">
    <property type="entry name" value="MAPEG-like_dom_sf"/>
</dbReference>
<dbReference type="PANTHER" id="PTHR10689">
    <property type="entry name" value="MICROSOMAL GLUTATHIONE S-TRANSFERASE 1"/>
    <property type="match status" value="1"/>
</dbReference>
<dbReference type="PANTHER" id="PTHR10689:SF6">
    <property type="entry name" value="MICROSOMAL GLUTATHIONE S-TRANSFERASE 1"/>
    <property type="match status" value="1"/>
</dbReference>
<dbReference type="InterPro" id="IPR040162">
    <property type="entry name" value="MGST1-like"/>
</dbReference>
<dbReference type="GO" id="GO:0004364">
    <property type="term" value="F:glutathione transferase activity"/>
    <property type="evidence" value="ECO:0007669"/>
    <property type="project" value="UniProtKB-EC"/>
</dbReference>
<proteinExistence type="inferred from homology"/>
<evidence type="ECO:0000256" key="11">
    <source>
        <dbReference type="ARBA" id="ARBA00022990"/>
    </source>
</evidence>
<comment type="caution">
    <text evidence="18">The sequence shown here is derived from an EMBL/GenBank/DDBJ whole genome shotgun (WGS) entry which is preliminary data.</text>
</comment>
<gene>
    <name evidence="18" type="ORF">ACJMK2_038683</name>
</gene>
<keyword evidence="9" id="KW-0256">Endoplasmic reticulum</keyword>
<evidence type="ECO:0000256" key="17">
    <source>
        <dbReference type="SAM" id="Phobius"/>
    </source>
</evidence>
<dbReference type="SUPFAM" id="SSF161084">
    <property type="entry name" value="MAPEG domain-like"/>
    <property type="match status" value="1"/>
</dbReference>